<reference evidence="1 2" key="1">
    <citation type="submission" date="2017-09" db="EMBL/GenBank/DDBJ databases">
        <title>Sequencing the genomes of two abundant thermophiles in Great Basin hot springs: Thermocrinis jamiesonii and novel Chloroflexi Thermoflexus hugenholtzii.</title>
        <authorList>
            <person name="Hedlund B."/>
        </authorList>
    </citation>
    <scope>NUCLEOTIDE SEQUENCE [LARGE SCALE GENOMIC DNA]</scope>
    <source>
        <strain evidence="1 2">G233</strain>
    </source>
</reference>
<dbReference type="InterPro" id="IPR007367">
    <property type="entry name" value="DUF433"/>
</dbReference>
<dbReference type="CDD" id="cd00093">
    <property type="entry name" value="HTH_XRE"/>
    <property type="match status" value="1"/>
</dbReference>
<keyword evidence="2" id="KW-1185">Reference proteome</keyword>
<sequence length="237" mass="26412">MDWNRIPEPDADLLDRIRREPRYTITEAARLAGASPQLVRAWLRGRTTTPGGRGFRPVVPHEGPLLSFLDLAEIVVVRGFREGRDGVARISLQRLRVAHEFARHALGIEHPFASRRLFYEGGHIMHEFEGANPGPGRLSIDLGGQFALPYSVQELGEQFDFDTTLDRLALRWFPAGRAVQVVVDPAVAVGRPTIAGRNLRVDVIAGRFKRAGESIDWIAEDLELDREVVEAALRIAA</sequence>
<protein>
    <submittedName>
        <fullName evidence="1">Uncharacterized protein (DUF433 family)</fullName>
    </submittedName>
</protein>
<dbReference type="EMBL" id="PDJQ01000001">
    <property type="protein sequence ID" value="PFG73110.1"/>
    <property type="molecule type" value="Genomic_DNA"/>
</dbReference>
<dbReference type="InterPro" id="IPR036388">
    <property type="entry name" value="WH-like_DNA-bd_sf"/>
</dbReference>
<dbReference type="InterPro" id="IPR001387">
    <property type="entry name" value="Cro/C1-type_HTH"/>
</dbReference>
<organism evidence="1 2">
    <name type="scientific">Tepidiforma thermophila (strain KCTC 52669 / CGMCC 1.13589 / G233)</name>
    <dbReference type="NCBI Taxonomy" id="2761530"/>
    <lineage>
        <taxon>Bacteria</taxon>
        <taxon>Bacillati</taxon>
        <taxon>Chloroflexota</taxon>
        <taxon>Tepidiformia</taxon>
        <taxon>Tepidiformales</taxon>
        <taxon>Tepidiformaceae</taxon>
        <taxon>Tepidiforma</taxon>
    </lineage>
</organism>
<gene>
    <name evidence="1" type="ORF">A9A59_0304</name>
</gene>
<evidence type="ECO:0000313" key="2">
    <source>
        <dbReference type="Proteomes" id="UP000223071"/>
    </source>
</evidence>
<evidence type="ECO:0000313" key="1">
    <source>
        <dbReference type="EMBL" id="PFG73110.1"/>
    </source>
</evidence>
<dbReference type="RefSeq" id="WP_133117468.1">
    <property type="nucleotide sequence ID" value="NZ_PDJQ01000001.1"/>
</dbReference>
<dbReference type="InterPro" id="IPR009057">
    <property type="entry name" value="Homeodomain-like_sf"/>
</dbReference>
<proteinExistence type="predicted"/>
<dbReference type="SUPFAM" id="SSF46689">
    <property type="entry name" value="Homeodomain-like"/>
    <property type="match status" value="1"/>
</dbReference>
<dbReference type="Pfam" id="PF04255">
    <property type="entry name" value="DUF433"/>
    <property type="match status" value="1"/>
</dbReference>
<accession>A0A2A9HDA7</accession>
<dbReference type="AlphaFoldDB" id="A0A2A9HDA7"/>
<dbReference type="Gene3D" id="1.10.10.10">
    <property type="entry name" value="Winged helix-like DNA-binding domain superfamily/Winged helix DNA-binding domain"/>
    <property type="match status" value="1"/>
</dbReference>
<name>A0A2A9HDA7_TEPT2</name>
<comment type="caution">
    <text evidence="1">The sequence shown here is derived from an EMBL/GenBank/DDBJ whole genome shotgun (WGS) entry which is preliminary data.</text>
</comment>
<dbReference type="Proteomes" id="UP000223071">
    <property type="component" value="Unassembled WGS sequence"/>
</dbReference>